<evidence type="ECO:0000256" key="1">
    <source>
        <dbReference type="SAM" id="Phobius"/>
    </source>
</evidence>
<evidence type="ECO:0000313" key="2">
    <source>
        <dbReference type="EMBL" id="MDJ1371083.1"/>
    </source>
</evidence>
<reference evidence="2" key="2">
    <citation type="journal article" date="2022" name="Sci. Rep.">
        <title>In silico prediction of the enzymes involved in the degradation of the herbicide molinate by Gulosibacter molinativorax ON4T.</title>
        <authorList>
            <person name="Lopes A.R."/>
            <person name="Bunin E."/>
            <person name="Viana A.T."/>
            <person name="Froufe H."/>
            <person name="Munoz-Merida A."/>
            <person name="Pinho D."/>
            <person name="Figueiredo J."/>
            <person name="Barroso C."/>
            <person name="Vaz-Moreira I."/>
            <person name="Bellanger X."/>
            <person name="Egas C."/>
            <person name="Nunes O.C."/>
        </authorList>
    </citation>
    <scope>NUCLEOTIDE SEQUENCE</scope>
    <source>
        <strain evidence="2">ON4</strain>
    </source>
</reference>
<keyword evidence="1" id="KW-0472">Membrane</keyword>
<dbReference type="NCBIfam" id="NF041681">
    <property type="entry name" value="HGxxPAAW"/>
    <property type="match status" value="1"/>
</dbReference>
<accession>A0ABT7C7H7</accession>
<dbReference type="RefSeq" id="WP_026936642.1">
    <property type="nucleotide sequence ID" value="NZ_CP028426.1"/>
</dbReference>
<protein>
    <recommendedName>
        <fullName evidence="4">DUF2631 domain-containing protein</fullName>
    </recommendedName>
</protein>
<organism evidence="2 3">
    <name type="scientific">Gulosibacter molinativorax</name>
    <dbReference type="NCBI Taxonomy" id="256821"/>
    <lineage>
        <taxon>Bacteria</taxon>
        <taxon>Bacillati</taxon>
        <taxon>Actinomycetota</taxon>
        <taxon>Actinomycetes</taxon>
        <taxon>Micrococcales</taxon>
        <taxon>Microbacteriaceae</taxon>
        <taxon>Gulosibacter</taxon>
    </lineage>
</organism>
<keyword evidence="3" id="KW-1185">Reference proteome</keyword>
<dbReference type="EMBL" id="PXVD01000009">
    <property type="protein sequence ID" value="MDJ1371083.1"/>
    <property type="molecule type" value="Genomic_DNA"/>
</dbReference>
<dbReference type="Proteomes" id="UP001170379">
    <property type="component" value="Unassembled WGS sequence"/>
</dbReference>
<proteinExistence type="predicted"/>
<feature type="transmembrane region" description="Helical" evidence="1">
    <location>
        <begin position="48"/>
        <end position="65"/>
    </location>
</feature>
<evidence type="ECO:0000313" key="3">
    <source>
        <dbReference type="Proteomes" id="UP001170379"/>
    </source>
</evidence>
<feature type="transmembrane region" description="Helical" evidence="1">
    <location>
        <begin position="20"/>
        <end position="42"/>
    </location>
</feature>
<evidence type="ECO:0008006" key="4">
    <source>
        <dbReference type="Google" id="ProtNLM"/>
    </source>
</evidence>
<reference evidence="2" key="1">
    <citation type="submission" date="2018-03" db="EMBL/GenBank/DDBJ databases">
        <authorList>
            <person name="Nunes O.C."/>
            <person name="Lopes A.R."/>
            <person name="Froufe H."/>
            <person name="Munoz-Merida A."/>
            <person name="Barroso C."/>
            <person name="Egas C."/>
        </authorList>
    </citation>
    <scope>NUCLEOTIDE SEQUENCE</scope>
    <source>
        <strain evidence="2">ON4</strain>
    </source>
</reference>
<sequence length="77" mass="7935">MSDKQVVLSRYHVEDEGNSVAGWIGVAVMVIGAIVGTIGLFIANDVVTWVGVGLLVLGAILWPILKAAGLGPKGHGQ</sequence>
<keyword evidence="1" id="KW-0812">Transmembrane</keyword>
<comment type="caution">
    <text evidence="2">The sequence shown here is derived from an EMBL/GenBank/DDBJ whole genome shotgun (WGS) entry which is preliminary data.</text>
</comment>
<keyword evidence="1" id="KW-1133">Transmembrane helix</keyword>
<gene>
    <name evidence="2" type="ORF">C7K25_06845</name>
</gene>
<name>A0ABT7C7H7_9MICO</name>